<dbReference type="PRINTS" id="PR00359">
    <property type="entry name" value="BP450"/>
</dbReference>
<keyword evidence="2 7" id="KW-0349">Heme</keyword>
<evidence type="ECO:0000256" key="3">
    <source>
        <dbReference type="ARBA" id="ARBA00022723"/>
    </source>
</evidence>
<keyword evidence="3 7" id="KW-0479">Metal-binding</keyword>
<keyword evidence="6 7" id="KW-0503">Monooxygenase</keyword>
<dbReference type="SUPFAM" id="SSF48264">
    <property type="entry name" value="Cytochrome P450"/>
    <property type="match status" value="1"/>
</dbReference>
<dbReference type="PRINTS" id="PR00385">
    <property type="entry name" value="P450"/>
</dbReference>
<gene>
    <name evidence="8" type="primary">cyp</name>
    <name evidence="8" type="ORF">CFX0092_A2949</name>
</gene>
<dbReference type="GO" id="GO:0020037">
    <property type="term" value="F:heme binding"/>
    <property type="evidence" value="ECO:0007669"/>
    <property type="project" value="InterPro"/>
</dbReference>
<dbReference type="GO" id="GO:0005506">
    <property type="term" value="F:iron ion binding"/>
    <property type="evidence" value="ECO:0007669"/>
    <property type="project" value="InterPro"/>
</dbReference>
<dbReference type="Pfam" id="PF00067">
    <property type="entry name" value="p450"/>
    <property type="match status" value="1"/>
</dbReference>
<name>A0A170PIG0_9CHLR</name>
<evidence type="ECO:0000313" key="9">
    <source>
        <dbReference type="Proteomes" id="UP000215027"/>
    </source>
</evidence>
<comment type="similarity">
    <text evidence="1 7">Belongs to the cytochrome P450 family.</text>
</comment>
<keyword evidence="9" id="KW-1185">Reference proteome</keyword>
<dbReference type="EMBL" id="LN890655">
    <property type="protein sequence ID" value="CUS04827.2"/>
    <property type="molecule type" value="Genomic_DNA"/>
</dbReference>
<keyword evidence="4 7" id="KW-0560">Oxidoreductase</keyword>
<evidence type="ECO:0000256" key="5">
    <source>
        <dbReference type="ARBA" id="ARBA00023004"/>
    </source>
</evidence>
<proteinExistence type="inferred from homology"/>
<dbReference type="GO" id="GO:0016705">
    <property type="term" value="F:oxidoreductase activity, acting on paired donors, with incorporation or reduction of molecular oxygen"/>
    <property type="evidence" value="ECO:0007669"/>
    <property type="project" value="InterPro"/>
</dbReference>
<dbReference type="InterPro" id="IPR036396">
    <property type="entry name" value="Cyt_P450_sf"/>
</dbReference>
<sequence>MFRKVCKAVNYLTFGAAVSARIKDTRLVEPFDVFDPAFRADPYPVYARYRAGDAVHRGRAPTPDGPPGWWYLFRHADVAAVLKDSRFGRAIAPALDEPPPPVPPAEREPFWDMYAHWTLALEPPEHTRQRALLSEGFTARVVAGLRPAIAAQAAALLDALTPRGRFDVVADYAFPLTLSVIAALIGIPQSDLARVKAWSLIIADVLDYKRTWDVMAAGNRMTAEFTAYLADIVAARRARPENDLISRLLAAVAGEARLAEDELIALCVMLLFAGHETTVNLISAGALLLLTQPEQLALFRARPELTDTAVDEILRLHSPIQATTRIAYADVTLGDRLIRRGESVTLLLGAANRDPAAFPDPNRLDIARRPNRHLAFGRGIHFCLGAPLAMAQGGLALRLLFERSTDWRLACNPIWSETFGFRGLTSLSIGKFSSRCA</sequence>
<dbReference type="PROSITE" id="PS00086">
    <property type="entry name" value="CYTOCHROME_P450"/>
    <property type="match status" value="1"/>
</dbReference>
<evidence type="ECO:0000256" key="7">
    <source>
        <dbReference type="RuleBase" id="RU000461"/>
    </source>
</evidence>
<dbReference type="InterPro" id="IPR002397">
    <property type="entry name" value="Cyt_P450_B"/>
</dbReference>
<dbReference type="CDD" id="cd20625">
    <property type="entry name" value="CYP164-like"/>
    <property type="match status" value="1"/>
</dbReference>
<dbReference type="FunFam" id="1.10.630.10:FF:000018">
    <property type="entry name" value="Cytochrome P450 monooxygenase"/>
    <property type="match status" value="1"/>
</dbReference>
<reference evidence="8" key="1">
    <citation type="submission" date="2016-01" db="EMBL/GenBank/DDBJ databases">
        <authorList>
            <person name="Mcilroy J.S."/>
            <person name="Karst M S."/>
            <person name="Albertsen M."/>
        </authorList>
    </citation>
    <scope>NUCLEOTIDE SEQUENCE</scope>
    <source>
        <strain evidence="8">Cfx-K</strain>
    </source>
</reference>
<dbReference type="KEGG" id="pbf:CFX0092_A2949"/>
<dbReference type="PANTHER" id="PTHR46696:SF1">
    <property type="entry name" value="CYTOCHROME P450 YJIB-RELATED"/>
    <property type="match status" value="1"/>
</dbReference>
<organism evidence="8 9">
    <name type="scientific">Candidatus Promineifilum breve</name>
    <dbReference type="NCBI Taxonomy" id="1806508"/>
    <lineage>
        <taxon>Bacteria</taxon>
        <taxon>Bacillati</taxon>
        <taxon>Chloroflexota</taxon>
        <taxon>Ardenticatenia</taxon>
        <taxon>Candidatus Promineifilales</taxon>
        <taxon>Candidatus Promineifilaceae</taxon>
        <taxon>Candidatus Promineifilum</taxon>
    </lineage>
</organism>
<keyword evidence="5 7" id="KW-0408">Iron</keyword>
<dbReference type="PANTHER" id="PTHR46696">
    <property type="entry name" value="P450, PUTATIVE (EUROFUNG)-RELATED"/>
    <property type="match status" value="1"/>
</dbReference>
<dbReference type="AlphaFoldDB" id="A0A170PIG0"/>
<dbReference type="GO" id="GO:0004497">
    <property type="term" value="F:monooxygenase activity"/>
    <property type="evidence" value="ECO:0007669"/>
    <property type="project" value="UniProtKB-KW"/>
</dbReference>
<dbReference type="InterPro" id="IPR017972">
    <property type="entry name" value="Cyt_P450_CS"/>
</dbReference>
<accession>A0A170PIG0</accession>
<evidence type="ECO:0000256" key="4">
    <source>
        <dbReference type="ARBA" id="ARBA00023002"/>
    </source>
</evidence>
<evidence type="ECO:0000256" key="1">
    <source>
        <dbReference type="ARBA" id="ARBA00010617"/>
    </source>
</evidence>
<evidence type="ECO:0000256" key="2">
    <source>
        <dbReference type="ARBA" id="ARBA00022617"/>
    </source>
</evidence>
<evidence type="ECO:0000313" key="8">
    <source>
        <dbReference type="EMBL" id="CUS04827.2"/>
    </source>
</evidence>
<dbReference type="Gene3D" id="1.10.630.10">
    <property type="entry name" value="Cytochrome P450"/>
    <property type="match status" value="1"/>
</dbReference>
<dbReference type="Proteomes" id="UP000215027">
    <property type="component" value="Chromosome I"/>
</dbReference>
<protein>
    <submittedName>
        <fullName evidence="8">Cytochrome P450</fullName>
    </submittedName>
</protein>
<dbReference type="InterPro" id="IPR001128">
    <property type="entry name" value="Cyt_P450"/>
</dbReference>
<evidence type="ECO:0000256" key="6">
    <source>
        <dbReference type="ARBA" id="ARBA00023033"/>
    </source>
</evidence>